<evidence type="ECO:0000256" key="11">
    <source>
        <dbReference type="ARBA" id="ARBA00044743"/>
    </source>
</evidence>
<keyword evidence="9 14" id="KW-1133">Transmembrane helix</keyword>
<keyword evidence="8 14" id="KW-0256">Endoplasmic reticulum</keyword>
<evidence type="ECO:0000256" key="5">
    <source>
        <dbReference type="ARBA" id="ARBA00022676"/>
    </source>
</evidence>
<reference evidence="15" key="1">
    <citation type="submission" date="2022-01" db="EMBL/GenBank/DDBJ databases">
        <title>Comparative genomics reveals a dynamic genome evolution in the ectomycorrhizal milk-cap (Lactarius) mushrooms.</title>
        <authorList>
            <consortium name="DOE Joint Genome Institute"/>
            <person name="Lebreton A."/>
            <person name="Tang N."/>
            <person name="Kuo A."/>
            <person name="LaButti K."/>
            <person name="Drula E."/>
            <person name="Barry K."/>
            <person name="Clum A."/>
            <person name="Lipzen A."/>
            <person name="Mousain D."/>
            <person name="Ng V."/>
            <person name="Wang R."/>
            <person name="Wang X."/>
            <person name="Dai Y."/>
            <person name="Henrissat B."/>
            <person name="Grigoriev I.V."/>
            <person name="Guerin-Laguette A."/>
            <person name="Yu F."/>
            <person name="Martin F.M."/>
        </authorList>
    </citation>
    <scope>NUCLEOTIDE SEQUENCE</scope>
    <source>
        <strain evidence="15">QP</strain>
    </source>
</reference>
<evidence type="ECO:0000256" key="14">
    <source>
        <dbReference type="RuleBase" id="RU364047"/>
    </source>
</evidence>
<accession>A0AAD4QI55</accession>
<feature type="transmembrane region" description="Helical" evidence="14">
    <location>
        <begin position="100"/>
        <end position="119"/>
    </location>
</feature>
<dbReference type="EC" id="2.4.1.258" evidence="3 14"/>
<dbReference type="GO" id="GO:0052925">
    <property type="term" value="F:dol-P-Man:Man(5)GlcNAc(2)-PP-Dol alpha-1,3-mannosyltransferase activity"/>
    <property type="evidence" value="ECO:0007669"/>
    <property type="project" value="UniProtKB-EC"/>
</dbReference>
<comment type="subcellular location">
    <subcellularLocation>
        <location evidence="1 14">Endoplasmic reticulum membrane</location>
        <topology evidence="1 14">Multi-pass membrane protein</topology>
    </subcellularLocation>
</comment>
<name>A0AAD4QI55_9AGAM</name>
<keyword evidence="6 14" id="KW-0808">Transferase</keyword>
<comment type="catalytic activity">
    <reaction evidence="12 14">
        <text>an alpha-D-Man-(1-&gt;2)-alpha-D-Man-(1-&gt;2)-alpha-D-Man-(1-&gt;3)-[alpha-D-Man-(1-&gt;6)]-beta-D-Man-(1-&gt;4)-beta-D-GlcNAc-(1-&gt;4)-alpha-D-GlcNAc-diphospho-di-trans,poly-cis-dolichol + a di-trans,poly-cis-dolichyl beta-D-mannosyl phosphate = an alpha-D-Man-(1-&gt;2)-alpha-D-Man-(1-&gt;2)-alpha-D-Man-(1-&gt;3)-[alpha-D-Man-(1-&gt;3)-alpha-D-Man-(1-&gt;6)]-beta-D-Man-(1-&gt;4)-beta-D-GlcNAc-(1-&gt;4)-alpha-D-GlcNAc-diphospho-di-trans,poly-cis-dolichol + a di-trans,poly-cis-dolichyl phosphate + H(+)</text>
        <dbReference type="Rhea" id="RHEA:29527"/>
        <dbReference type="Rhea" id="RHEA-COMP:19498"/>
        <dbReference type="Rhea" id="RHEA-COMP:19501"/>
        <dbReference type="Rhea" id="RHEA-COMP:19516"/>
        <dbReference type="Rhea" id="RHEA-COMP:19517"/>
        <dbReference type="ChEBI" id="CHEBI:15378"/>
        <dbReference type="ChEBI" id="CHEBI:57683"/>
        <dbReference type="ChEBI" id="CHEBI:58211"/>
        <dbReference type="ChEBI" id="CHEBI:132515"/>
        <dbReference type="ChEBI" id="CHEBI:132516"/>
        <dbReference type="EC" id="2.4.1.258"/>
    </reaction>
    <physiologicalReaction direction="left-to-right" evidence="12 14">
        <dbReference type="Rhea" id="RHEA:29528"/>
    </physiologicalReaction>
</comment>
<evidence type="ECO:0000256" key="13">
    <source>
        <dbReference type="ARBA" id="ARBA00093457"/>
    </source>
</evidence>
<keyword evidence="16" id="KW-1185">Reference proteome</keyword>
<dbReference type="PANTHER" id="PTHR12646">
    <property type="entry name" value="NOT56 - RELATED"/>
    <property type="match status" value="1"/>
</dbReference>
<evidence type="ECO:0000256" key="12">
    <source>
        <dbReference type="ARBA" id="ARBA00049506"/>
    </source>
</evidence>
<evidence type="ECO:0000256" key="3">
    <source>
        <dbReference type="ARBA" id="ARBA00011964"/>
    </source>
</evidence>
<dbReference type="GO" id="GO:0005789">
    <property type="term" value="C:endoplasmic reticulum membrane"/>
    <property type="evidence" value="ECO:0007669"/>
    <property type="project" value="UniProtKB-SubCell"/>
</dbReference>
<evidence type="ECO:0000313" key="15">
    <source>
        <dbReference type="EMBL" id="KAH9001331.1"/>
    </source>
</evidence>
<dbReference type="InterPro" id="IPR007873">
    <property type="entry name" value="Glycosyltransferase_ALG3"/>
</dbReference>
<dbReference type="EMBL" id="JAKELL010000001">
    <property type="protein sequence ID" value="KAH9001331.1"/>
    <property type="molecule type" value="Genomic_DNA"/>
</dbReference>
<evidence type="ECO:0000256" key="2">
    <source>
        <dbReference type="ARBA" id="ARBA00004922"/>
    </source>
</evidence>
<evidence type="ECO:0000313" key="16">
    <source>
        <dbReference type="Proteomes" id="UP001201163"/>
    </source>
</evidence>
<comment type="caution">
    <text evidence="15">The sequence shown here is derived from an EMBL/GenBank/DDBJ whole genome shotgun (WGS) entry which is preliminary data.</text>
</comment>
<protein>
    <recommendedName>
        <fullName evidence="4 14">Dol-P-Man:Man(5)GlcNAc(2)-PP-Dol alpha-1,3-mannosyltransferase</fullName>
        <ecNumber evidence="3 14">2.4.1.258</ecNumber>
    </recommendedName>
    <alternativeName>
        <fullName evidence="14">Dol-P-Man-dependent alpha(1-3)-mannosyltransferase</fullName>
    </alternativeName>
</protein>
<evidence type="ECO:0000256" key="10">
    <source>
        <dbReference type="ARBA" id="ARBA00023136"/>
    </source>
</evidence>
<evidence type="ECO:0000256" key="8">
    <source>
        <dbReference type="ARBA" id="ARBA00022824"/>
    </source>
</evidence>
<feature type="transmembrane region" description="Helical" evidence="14">
    <location>
        <begin position="202"/>
        <end position="222"/>
    </location>
</feature>
<evidence type="ECO:0000256" key="1">
    <source>
        <dbReference type="ARBA" id="ARBA00004477"/>
    </source>
</evidence>
<feature type="transmembrane region" description="Helical" evidence="14">
    <location>
        <begin position="140"/>
        <end position="162"/>
    </location>
</feature>
<keyword evidence="10 14" id="KW-0472">Membrane</keyword>
<keyword evidence="7 14" id="KW-0812">Transmembrane</keyword>
<gene>
    <name evidence="15" type="ORF">EDB92DRAFT_2050968</name>
</gene>
<feature type="transmembrane region" description="Helical" evidence="14">
    <location>
        <begin position="168"/>
        <end position="195"/>
    </location>
</feature>
<evidence type="ECO:0000256" key="4">
    <source>
        <dbReference type="ARBA" id="ARBA00015561"/>
    </source>
</evidence>
<dbReference type="Pfam" id="PF05208">
    <property type="entry name" value="ALG3"/>
    <property type="match status" value="1"/>
</dbReference>
<feature type="transmembrane region" description="Helical" evidence="14">
    <location>
        <begin position="261"/>
        <end position="279"/>
    </location>
</feature>
<evidence type="ECO:0000256" key="9">
    <source>
        <dbReference type="ARBA" id="ARBA00022989"/>
    </source>
</evidence>
<keyword evidence="5 14" id="KW-0328">Glycosyltransferase</keyword>
<organism evidence="15 16">
    <name type="scientific">Lactarius akahatsu</name>
    <dbReference type="NCBI Taxonomy" id="416441"/>
    <lineage>
        <taxon>Eukaryota</taxon>
        <taxon>Fungi</taxon>
        <taxon>Dikarya</taxon>
        <taxon>Basidiomycota</taxon>
        <taxon>Agaricomycotina</taxon>
        <taxon>Agaricomycetes</taxon>
        <taxon>Russulales</taxon>
        <taxon>Russulaceae</taxon>
        <taxon>Lactarius</taxon>
    </lineage>
</organism>
<comment type="pathway">
    <text evidence="2 14">Protein modification; protein glycosylation.</text>
</comment>
<dbReference type="Proteomes" id="UP001201163">
    <property type="component" value="Unassembled WGS sequence"/>
</dbReference>
<sequence>MTVNCKRLLFDPKLFWTLATLVIVGDVVLTQLIIRFVPFTEIDWETYMHQVKIYLDGERDYDAISGPTGLLVYPAGHVYIHAFLYRLTDAGRNLALSQQVYTLLYVASLVISCAIYRQVGGVPNWVVLLLSLSKRLHSIYVLRLFNDVWAVILTQLSILALGHGLFDVAILLFSAALSVKMSVLLYLPAFLVVLVKGRGLATTVRLCFTIISVQGLLGYPFLLKHPLPYVKGAFDFGRVFLYKWTVNWRFLSEDRFLDPKFATALLVGHASVLVAFGLFRWCRSAGGAIAVLNRAIRRPNRPGSRVPVTADEAITIAITSNLVGILFARSLHYQFYSWYAYQVPLLTWRTRYPTALKLVIVGAIEYGWNVYPSTRLSSAVLCASHVALLGGIWFGYPEGRT</sequence>
<evidence type="ECO:0000256" key="7">
    <source>
        <dbReference type="ARBA" id="ARBA00022692"/>
    </source>
</evidence>
<proteinExistence type="inferred from homology"/>
<dbReference type="AlphaFoldDB" id="A0AAD4QI55"/>
<dbReference type="PANTHER" id="PTHR12646:SF0">
    <property type="entry name" value="DOL-P-MAN:MAN(5)GLCNAC(2)-PP-DOL ALPHA-1,3-MANNOSYLTRANSFERASE"/>
    <property type="match status" value="1"/>
</dbReference>
<feature type="transmembrane region" description="Helical" evidence="14">
    <location>
        <begin position="14"/>
        <end position="34"/>
    </location>
</feature>
<comment type="similarity">
    <text evidence="13">Belongs to the glycosyltransferase ALG3 family.</text>
</comment>
<evidence type="ECO:0000256" key="6">
    <source>
        <dbReference type="ARBA" id="ARBA00022679"/>
    </source>
</evidence>
<comment type="function">
    <text evidence="11 14">Dol-P-Man:Man(5)GlcNAc(2)-PP-Dol alpha-1,3-mannosyltransferase that operates in the biosynthetic pathway of dolichol-linked oligosaccharides, the glycan precursors employed in protein asparagine (N)-glycosylation. The assembly of dolichol-linked oligosaccharides begins on the cytosolic side of the endoplasmic reticulum membrane and finishes in its lumen. The sequential addition of sugars to dolichol pyrophosphate produces dolichol-linked oligosaccharides containing fourteen sugars, including two GlcNAcs, nine mannoses and three glucoses. Once assembled, the oligosaccharide is transferred from the lipid to nascent proteins by oligosaccharyltransferases. In the lumen of the endoplasmic reticulum, adds the first dolichyl beta-D-mannosyl phosphate derived mannose in an alpha-1,3 linkage to Man(5)GlcNAc(2)-PP-dolichol to produce Man(6)GlcNAc(2)-PP-dolichol.</text>
</comment>